<comment type="caution">
    <text evidence="2">The sequence shown here is derived from an EMBL/GenBank/DDBJ whole genome shotgun (WGS) entry which is preliminary data.</text>
</comment>
<name>A0ABD1IQU3_9TELE</name>
<dbReference type="EMBL" id="JBHFQA010000024">
    <property type="protein sequence ID" value="KAL2077375.1"/>
    <property type="molecule type" value="Genomic_DNA"/>
</dbReference>
<keyword evidence="3" id="KW-1185">Reference proteome</keyword>
<gene>
    <name evidence="2" type="ORF">ACEWY4_026879</name>
</gene>
<sequence>MDQATPPMDTAALDPFMQQHPDVTVLQQDHARPHLARVTQAYLEAQGVDVLPWPADSPDMNPIEQLWDYLGRQVANRVPQLANWQQLIQALQ</sequence>
<evidence type="ECO:0000313" key="3">
    <source>
        <dbReference type="Proteomes" id="UP001591681"/>
    </source>
</evidence>
<feature type="domain" description="Tc1-like transposase DDE" evidence="1">
    <location>
        <begin position="13"/>
        <end position="77"/>
    </location>
</feature>
<organism evidence="2 3">
    <name type="scientific">Coilia grayii</name>
    <name type="common">Gray's grenadier anchovy</name>
    <dbReference type="NCBI Taxonomy" id="363190"/>
    <lineage>
        <taxon>Eukaryota</taxon>
        <taxon>Metazoa</taxon>
        <taxon>Chordata</taxon>
        <taxon>Craniata</taxon>
        <taxon>Vertebrata</taxon>
        <taxon>Euteleostomi</taxon>
        <taxon>Actinopterygii</taxon>
        <taxon>Neopterygii</taxon>
        <taxon>Teleostei</taxon>
        <taxon>Clupei</taxon>
        <taxon>Clupeiformes</taxon>
        <taxon>Clupeoidei</taxon>
        <taxon>Engraulidae</taxon>
        <taxon>Coilinae</taxon>
        <taxon>Coilia</taxon>
    </lineage>
</organism>
<dbReference type="AlphaFoldDB" id="A0ABD1IQU3"/>
<dbReference type="InterPro" id="IPR036397">
    <property type="entry name" value="RNaseH_sf"/>
</dbReference>
<evidence type="ECO:0000259" key="1">
    <source>
        <dbReference type="Pfam" id="PF13358"/>
    </source>
</evidence>
<dbReference type="Gene3D" id="3.30.420.10">
    <property type="entry name" value="Ribonuclease H-like superfamily/Ribonuclease H"/>
    <property type="match status" value="1"/>
</dbReference>
<evidence type="ECO:0000313" key="2">
    <source>
        <dbReference type="EMBL" id="KAL2077375.1"/>
    </source>
</evidence>
<protein>
    <recommendedName>
        <fullName evidence="1">Tc1-like transposase DDE domain-containing protein</fullName>
    </recommendedName>
</protein>
<reference evidence="2 3" key="1">
    <citation type="submission" date="2024-09" db="EMBL/GenBank/DDBJ databases">
        <title>A chromosome-level genome assembly of Gray's grenadier anchovy, Coilia grayii.</title>
        <authorList>
            <person name="Fu Z."/>
        </authorList>
    </citation>
    <scope>NUCLEOTIDE SEQUENCE [LARGE SCALE GENOMIC DNA]</scope>
    <source>
        <strain evidence="2">G4</strain>
        <tissue evidence="2">Muscle</tissue>
    </source>
</reference>
<dbReference type="InterPro" id="IPR038717">
    <property type="entry name" value="Tc1-like_DDE_dom"/>
</dbReference>
<accession>A0ABD1IQU3</accession>
<proteinExistence type="predicted"/>
<dbReference type="Pfam" id="PF13358">
    <property type="entry name" value="DDE_3"/>
    <property type="match status" value="1"/>
</dbReference>
<dbReference type="Proteomes" id="UP001591681">
    <property type="component" value="Unassembled WGS sequence"/>
</dbReference>